<dbReference type="GO" id="GO:0000981">
    <property type="term" value="F:DNA-binding transcription factor activity, RNA polymerase II-specific"/>
    <property type="evidence" value="ECO:0000318"/>
    <property type="project" value="GO_Central"/>
</dbReference>
<dbReference type="PANTHER" id="PTHR45614">
    <property type="entry name" value="MYB PROTEIN-RELATED"/>
    <property type="match status" value="1"/>
</dbReference>
<dbReference type="GO" id="GO:0005634">
    <property type="term" value="C:nucleus"/>
    <property type="evidence" value="ECO:0000318"/>
    <property type="project" value="GO_Central"/>
</dbReference>
<evidence type="ECO:0000259" key="2">
    <source>
        <dbReference type="PROSITE" id="PS51294"/>
    </source>
</evidence>
<dbReference type="Pfam" id="PF13921">
    <property type="entry name" value="Myb_DNA-bind_6"/>
    <property type="match status" value="1"/>
</dbReference>
<dbReference type="InterPro" id="IPR009057">
    <property type="entry name" value="Homeodomain-like_sf"/>
</dbReference>
<dbReference type="GO" id="GO:0006355">
    <property type="term" value="P:regulation of DNA-templated transcription"/>
    <property type="evidence" value="ECO:0000318"/>
    <property type="project" value="GO_Central"/>
</dbReference>
<dbReference type="PANTHER" id="PTHR45614:SF69">
    <property type="entry name" value="CHROMOSOME UNDETERMINED SCAFFOLD_38, WHOLE GENOME SHOTGUN SEQUENCE"/>
    <property type="match status" value="1"/>
</dbReference>
<dbReference type="SMR" id="A2GJ41"/>
<dbReference type="SMART" id="SM00717">
    <property type="entry name" value="SANT"/>
    <property type="match status" value="2"/>
</dbReference>
<dbReference type="eggNOG" id="KOG0048">
    <property type="taxonomic scope" value="Eukaryota"/>
</dbReference>
<proteinExistence type="predicted"/>
<dbReference type="VEuPathDB" id="TrichDB:TVAG_255400"/>
<dbReference type="PROSITE" id="PS50090">
    <property type="entry name" value="MYB_LIKE"/>
    <property type="match status" value="2"/>
</dbReference>
<dbReference type="RefSeq" id="XP_001295756.1">
    <property type="nucleotide sequence ID" value="XM_001295755.1"/>
</dbReference>
<gene>
    <name evidence="3" type="ORF">TVAG_255400</name>
</gene>
<dbReference type="InParanoid" id="A2GJ41"/>
<reference evidence="3" key="2">
    <citation type="journal article" date="2007" name="Science">
        <title>Draft genome sequence of the sexually transmitted pathogen Trichomonas vaginalis.</title>
        <authorList>
            <person name="Carlton J.M."/>
            <person name="Hirt R.P."/>
            <person name="Silva J.C."/>
            <person name="Delcher A.L."/>
            <person name="Schatz M."/>
            <person name="Zhao Q."/>
            <person name="Wortman J.R."/>
            <person name="Bidwell S.L."/>
            <person name="Alsmark U.C.M."/>
            <person name="Besteiro S."/>
            <person name="Sicheritz-Ponten T."/>
            <person name="Noel C.J."/>
            <person name="Dacks J.B."/>
            <person name="Foster P.G."/>
            <person name="Simillion C."/>
            <person name="Van de Peer Y."/>
            <person name="Miranda-Saavedra D."/>
            <person name="Barton G.J."/>
            <person name="Westrop G.D."/>
            <person name="Mueller S."/>
            <person name="Dessi D."/>
            <person name="Fiori P.L."/>
            <person name="Ren Q."/>
            <person name="Paulsen I."/>
            <person name="Zhang H."/>
            <person name="Bastida-Corcuera F.D."/>
            <person name="Simoes-Barbosa A."/>
            <person name="Brown M.T."/>
            <person name="Hayes R.D."/>
            <person name="Mukherjee M."/>
            <person name="Okumura C.Y."/>
            <person name="Schneider R."/>
            <person name="Smith A.J."/>
            <person name="Vanacova S."/>
            <person name="Villalvazo M."/>
            <person name="Haas B.J."/>
            <person name="Pertea M."/>
            <person name="Feldblyum T.V."/>
            <person name="Utterback T.R."/>
            <person name="Shu C.L."/>
            <person name="Osoegawa K."/>
            <person name="de Jong P.J."/>
            <person name="Hrdy I."/>
            <person name="Horvathova L."/>
            <person name="Zubacova Z."/>
            <person name="Dolezal P."/>
            <person name="Malik S.B."/>
            <person name="Logsdon J.M. Jr."/>
            <person name="Henze K."/>
            <person name="Gupta A."/>
            <person name="Wang C.C."/>
            <person name="Dunne R.L."/>
            <person name="Upcroft J.A."/>
            <person name="Upcroft P."/>
            <person name="White O."/>
            <person name="Salzberg S.L."/>
            <person name="Tang P."/>
            <person name="Chiu C.-H."/>
            <person name="Lee Y.-S."/>
            <person name="Embley T.M."/>
            <person name="Coombs G.H."/>
            <person name="Mottram J.C."/>
            <person name="Tachezy J."/>
            <person name="Fraser-Liggett C.M."/>
            <person name="Johnson P.J."/>
        </authorList>
    </citation>
    <scope>NUCLEOTIDE SEQUENCE [LARGE SCALE GENOMIC DNA]</scope>
    <source>
        <strain evidence="3">G3</strain>
    </source>
</reference>
<dbReference type="CDD" id="cd00167">
    <property type="entry name" value="SANT"/>
    <property type="match status" value="2"/>
</dbReference>
<dbReference type="Proteomes" id="UP000001542">
    <property type="component" value="Unassembled WGS sequence"/>
</dbReference>
<keyword evidence="3" id="KW-0238">DNA-binding</keyword>
<dbReference type="InterPro" id="IPR001005">
    <property type="entry name" value="SANT/Myb"/>
</dbReference>
<evidence type="ECO:0000313" key="4">
    <source>
        <dbReference type="Proteomes" id="UP000001542"/>
    </source>
</evidence>
<dbReference type="GO" id="GO:0000978">
    <property type="term" value="F:RNA polymerase II cis-regulatory region sequence-specific DNA binding"/>
    <property type="evidence" value="ECO:0000318"/>
    <property type="project" value="GO_Central"/>
</dbReference>
<dbReference type="OrthoDB" id="1410009at2759"/>
<name>A2GJ41_TRIV3</name>
<evidence type="ECO:0000313" key="3">
    <source>
        <dbReference type="EMBL" id="EAX82826.1"/>
    </source>
</evidence>
<dbReference type="AlphaFoldDB" id="A2GJ41"/>
<protein>
    <submittedName>
        <fullName evidence="3">Myb-like DNA-binding domain containing protein</fullName>
    </submittedName>
</protein>
<dbReference type="InterPro" id="IPR017930">
    <property type="entry name" value="Myb_dom"/>
</dbReference>
<dbReference type="SUPFAM" id="SSF46689">
    <property type="entry name" value="Homeodomain-like"/>
    <property type="match status" value="1"/>
</dbReference>
<dbReference type="InterPro" id="IPR050560">
    <property type="entry name" value="MYB_TF"/>
</dbReference>
<dbReference type="KEGG" id="tva:4740457"/>
<accession>A2GJ41</accession>
<dbReference type="STRING" id="5722.A2GJ41"/>
<dbReference type="EMBL" id="DS116368">
    <property type="protein sequence ID" value="EAX82826.1"/>
    <property type="molecule type" value="Genomic_DNA"/>
</dbReference>
<feature type="domain" description="HTH myb-type" evidence="2">
    <location>
        <begin position="8"/>
        <end position="64"/>
    </location>
</feature>
<evidence type="ECO:0000259" key="1">
    <source>
        <dbReference type="PROSITE" id="PS50090"/>
    </source>
</evidence>
<feature type="domain" description="Myb-like" evidence="1">
    <location>
        <begin position="8"/>
        <end position="60"/>
    </location>
</feature>
<feature type="domain" description="HTH myb-type" evidence="2">
    <location>
        <begin position="65"/>
        <end position="115"/>
    </location>
</feature>
<dbReference type="VEuPathDB" id="TrichDB:TVAGG3_0294520"/>
<sequence>MHTDFMSKPKAKRTLFTEEEDQKLFKLVKSSSNCLNWKTIAIDMKGKTARQCRERYNNYLDPKLKHSEWSPSEDELIISQYSQLGNSWQKIADLLYGRTASAVRNRLFYLLRKSKFNSKSDSSTDSDNDTKNEMELMSKFPYYVDFRVPLIDIPQDSIFFQNA</sequence>
<dbReference type="PROSITE" id="PS51294">
    <property type="entry name" value="HTH_MYB"/>
    <property type="match status" value="2"/>
</dbReference>
<reference evidence="3" key="1">
    <citation type="submission" date="2006-10" db="EMBL/GenBank/DDBJ databases">
        <authorList>
            <person name="Amadeo P."/>
            <person name="Zhao Q."/>
            <person name="Wortman J."/>
            <person name="Fraser-Liggett C."/>
            <person name="Carlton J."/>
        </authorList>
    </citation>
    <scope>NUCLEOTIDE SEQUENCE</scope>
    <source>
        <strain evidence="3">G3</strain>
    </source>
</reference>
<keyword evidence="4" id="KW-1185">Reference proteome</keyword>
<organism evidence="3 4">
    <name type="scientific">Trichomonas vaginalis (strain ATCC PRA-98 / G3)</name>
    <dbReference type="NCBI Taxonomy" id="412133"/>
    <lineage>
        <taxon>Eukaryota</taxon>
        <taxon>Metamonada</taxon>
        <taxon>Parabasalia</taxon>
        <taxon>Trichomonadida</taxon>
        <taxon>Trichomonadidae</taxon>
        <taxon>Trichomonas</taxon>
    </lineage>
</organism>
<dbReference type="Gene3D" id="1.10.10.60">
    <property type="entry name" value="Homeodomain-like"/>
    <property type="match status" value="2"/>
</dbReference>
<feature type="domain" description="Myb-like" evidence="1">
    <location>
        <begin position="61"/>
        <end position="111"/>
    </location>
</feature>